<evidence type="ECO:0000313" key="4">
    <source>
        <dbReference type="Proteomes" id="UP000221165"/>
    </source>
</evidence>
<comment type="caution">
    <text evidence="3">The sequence shown here is derived from an EMBL/GenBank/DDBJ whole genome shotgun (WGS) entry which is preliminary data.</text>
</comment>
<dbReference type="SUPFAM" id="SSF47473">
    <property type="entry name" value="EF-hand"/>
    <property type="match status" value="1"/>
</dbReference>
<dbReference type="SUPFAM" id="SSF56112">
    <property type="entry name" value="Protein kinase-like (PK-like)"/>
    <property type="match status" value="1"/>
</dbReference>
<keyword evidence="3" id="KW-0418">Kinase</keyword>
<evidence type="ECO:0000256" key="1">
    <source>
        <dbReference type="SAM" id="MobiDB-lite"/>
    </source>
</evidence>
<dbReference type="InterPro" id="IPR011009">
    <property type="entry name" value="Kinase-like_dom_sf"/>
</dbReference>
<dbReference type="RefSeq" id="XP_067924951.1">
    <property type="nucleotide sequence ID" value="XM_068063073.1"/>
</dbReference>
<dbReference type="InterPro" id="IPR011992">
    <property type="entry name" value="EF-hand-dom_pair"/>
</dbReference>
<dbReference type="PROSITE" id="PS50011">
    <property type="entry name" value="PROTEIN_KINASE_DOM"/>
    <property type="match status" value="1"/>
</dbReference>
<accession>A0A2C6L733</accession>
<keyword evidence="3" id="KW-0808">Transferase</keyword>
<dbReference type="VEuPathDB" id="ToxoDB:CSUI_002874"/>
<proteinExistence type="predicted"/>
<dbReference type="SMART" id="SM00220">
    <property type="entry name" value="S_TKc"/>
    <property type="match status" value="1"/>
</dbReference>
<dbReference type="GO" id="GO:0004672">
    <property type="term" value="F:protein kinase activity"/>
    <property type="evidence" value="ECO:0007669"/>
    <property type="project" value="InterPro"/>
</dbReference>
<dbReference type="GO" id="GO:0005524">
    <property type="term" value="F:ATP binding"/>
    <property type="evidence" value="ECO:0007669"/>
    <property type="project" value="InterPro"/>
</dbReference>
<feature type="non-terminal residue" evidence="3">
    <location>
        <position position="296"/>
    </location>
</feature>
<dbReference type="Gene3D" id="1.10.510.10">
    <property type="entry name" value="Transferase(Phosphotransferase) domain 1"/>
    <property type="match status" value="1"/>
</dbReference>
<gene>
    <name evidence="3" type="ORF">CSUI_002874</name>
</gene>
<name>A0A2C6L733_9APIC</name>
<dbReference type="InterPro" id="IPR000719">
    <property type="entry name" value="Prot_kinase_dom"/>
</dbReference>
<feature type="domain" description="Protein kinase" evidence="2">
    <location>
        <begin position="1"/>
        <end position="162"/>
    </location>
</feature>
<reference evidence="3 4" key="1">
    <citation type="journal article" date="2017" name="Int. J. Parasitol.">
        <title>The genome of the protozoan parasite Cystoisospora suis and a reverse vaccinology approach to identify vaccine candidates.</title>
        <authorList>
            <person name="Palmieri N."/>
            <person name="Shrestha A."/>
            <person name="Ruttkowski B."/>
            <person name="Beck T."/>
            <person name="Vogl C."/>
            <person name="Tomley F."/>
            <person name="Blake D.P."/>
            <person name="Joachim A."/>
        </authorList>
    </citation>
    <scope>NUCLEOTIDE SEQUENCE [LARGE SCALE GENOMIC DNA]</scope>
    <source>
        <strain evidence="3 4">Wien I</strain>
    </source>
</reference>
<dbReference type="Proteomes" id="UP000221165">
    <property type="component" value="Unassembled WGS sequence"/>
</dbReference>
<dbReference type="AlphaFoldDB" id="A0A2C6L733"/>
<dbReference type="EMBL" id="MIGC01001223">
    <property type="protein sequence ID" value="PHJ23275.1"/>
    <property type="molecule type" value="Genomic_DNA"/>
</dbReference>
<dbReference type="PANTHER" id="PTHR24347">
    <property type="entry name" value="SERINE/THREONINE-PROTEIN KINASE"/>
    <property type="match status" value="1"/>
</dbReference>
<dbReference type="Pfam" id="PF00069">
    <property type="entry name" value="Pkinase"/>
    <property type="match status" value="1"/>
</dbReference>
<sequence>MLLTLAYLHSHDVVHRDLRLEKWVFASQVLQDTTERPGSLGAVKLVDLGSAKHWINKKKTMNAACGTLPYASPDMLVGGYTEACDIWSLGVIAYMMLAGHPPFHSKTREDLVSQILSGRYSTRLPSWEGISDQARDFVRCLLDIDPVLRRYASCSKLKRVILTMMAYSVTTEEAGGLGKIFFLFCKSPTGTIHLDEFICVMKAHFPFLVVSEIVDLFEALDSTQDKEIYYNGTEEKERKKAQVSEKERERERRKEGTEREGKGRRERRCYKQWDQQGEEEEDLFCCSSRDSSYVSL</sequence>
<dbReference type="Gene3D" id="1.10.238.10">
    <property type="entry name" value="EF-hand"/>
    <property type="match status" value="1"/>
</dbReference>
<dbReference type="GeneID" id="94426284"/>
<keyword evidence="4" id="KW-1185">Reference proteome</keyword>
<organism evidence="3 4">
    <name type="scientific">Cystoisospora suis</name>
    <dbReference type="NCBI Taxonomy" id="483139"/>
    <lineage>
        <taxon>Eukaryota</taxon>
        <taxon>Sar</taxon>
        <taxon>Alveolata</taxon>
        <taxon>Apicomplexa</taxon>
        <taxon>Conoidasida</taxon>
        <taxon>Coccidia</taxon>
        <taxon>Eucoccidiorida</taxon>
        <taxon>Eimeriorina</taxon>
        <taxon>Sarcocystidae</taxon>
        <taxon>Cystoisospora</taxon>
    </lineage>
</organism>
<feature type="region of interest" description="Disordered" evidence="1">
    <location>
        <begin position="235"/>
        <end position="282"/>
    </location>
</feature>
<protein>
    <submittedName>
        <fullName evidence="3">Calcium-dependent protein kinase cdpk4a</fullName>
    </submittedName>
</protein>
<evidence type="ECO:0000313" key="3">
    <source>
        <dbReference type="EMBL" id="PHJ23275.1"/>
    </source>
</evidence>
<dbReference type="OrthoDB" id="40902at2759"/>
<feature type="compositionally biased region" description="Basic and acidic residues" evidence="1">
    <location>
        <begin position="235"/>
        <end position="263"/>
    </location>
</feature>
<evidence type="ECO:0000259" key="2">
    <source>
        <dbReference type="PROSITE" id="PS50011"/>
    </source>
</evidence>